<keyword evidence="3" id="KW-0449">Lipoprotein</keyword>
<dbReference type="GO" id="GO:0009506">
    <property type="term" value="C:plasmodesma"/>
    <property type="evidence" value="ECO:0007669"/>
    <property type="project" value="UniProtKB-ARBA"/>
</dbReference>
<feature type="transmembrane region" description="Helical" evidence="8">
    <location>
        <begin position="7"/>
        <end position="26"/>
    </location>
</feature>
<protein>
    <submittedName>
        <fullName evidence="10">Glucan endo-1,3-beta-glucosidase 12</fullName>
    </submittedName>
</protein>
<dbReference type="GO" id="GO:0098552">
    <property type="term" value="C:side of membrane"/>
    <property type="evidence" value="ECO:0007669"/>
    <property type="project" value="UniProtKB-KW"/>
</dbReference>
<keyword evidence="5 8" id="KW-0472">Membrane</keyword>
<organism evidence="10 11">
    <name type="scientific">Platanthera zijinensis</name>
    <dbReference type="NCBI Taxonomy" id="2320716"/>
    <lineage>
        <taxon>Eukaryota</taxon>
        <taxon>Viridiplantae</taxon>
        <taxon>Streptophyta</taxon>
        <taxon>Embryophyta</taxon>
        <taxon>Tracheophyta</taxon>
        <taxon>Spermatophyta</taxon>
        <taxon>Magnoliopsida</taxon>
        <taxon>Liliopsida</taxon>
        <taxon>Asparagales</taxon>
        <taxon>Orchidaceae</taxon>
        <taxon>Orchidoideae</taxon>
        <taxon>Orchideae</taxon>
        <taxon>Orchidinae</taxon>
        <taxon>Platanthera</taxon>
    </lineage>
</organism>
<evidence type="ECO:0000256" key="3">
    <source>
        <dbReference type="ARBA" id="ARBA00022622"/>
    </source>
</evidence>
<evidence type="ECO:0000256" key="4">
    <source>
        <dbReference type="ARBA" id="ARBA00022729"/>
    </source>
</evidence>
<evidence type="ECO:0000313" key="11">
    <source>
        <dbReference type="Proteomes" id="UP001418222"/>
    </source>
</evidence>
<evidence type="ECO:0000256" key="6">
    <source>
        <dbReference type="ARBA" id="ARBA00023157"/>
    </source>
</evidence>
<dbReference type="GO" id="GO:0005886">
    <property type="term" value="C:plasma membrane"/>
    <property type="evidence" value="ECO:0007669"/>
    <property type="project" value="UniProtKB-SubCell"/>
</dbReference>
<gene>
    <name evidence="10" type="ORF">KSP39_PZI000401</name>
</gene>
<dbReference type="InterPro" id="IPR044788">
    <property type="entry name" value="X8_dom_prot"/>
</dbReference>
<keyword evidence="7" id="KW-0325">Glycoprotein</keyword>
<evidence type="ECO:0000256" key="2">
    <source>
        <dbReference type="ARBA" id="ARBA00022475"/>
    </source>
</evidence>
<comment type="subcellular location">
    <subcellularLocation>
        <location evidence="1">Cell membrane</location>
        <topology evidence="1">Lipid-anchor</topology>
        <topology evidence="1">GPI-anchor</topology>
    </subcellularLocation>
</comment>
<evidence type="ECO:0000256" key="1">
    <source>
        <dbReference type="ARBA" id="ARBA00004609"/>
    </source>
</evidence>
<feature type="domain" description="X8" evidence="9">
    <location>
        <begin position="67"/>
        <end position="152"/>
    </location>
</feature>
<evidence type="ECO:0000313" key="10">
    <source>
        <dbReference type="EMBL" id="KAK8957368.1"/>
    </source>
</evidence>
<keyword evidence="11" id="KW-1185">Reference proteome</keyword>
<comment type="caution">
    <text evidence="10">The sequence shown here is derived from an EMBL/GenBank/DDBJ whole genome shotgun (WGS) entry which is preliminary data.</text>
</comment>
<sequence length="187" mass="19953">MKTKVNNIFPGLITFGFLLGMHLFLFRRIEGCVAGGRAAVYKNAEAATPVTTLSPPEGNTTFIGGTTWCVGLKTAATAELQTALDWACGPGSTDCTAVRPGGACFEPNTVLSHASFAFNSYYQQNGNSDIACNFGGAAVITRSNPSYGSCVYLASEPASSCWSLTRNSHNIGRWLLWYFEAGILLLM</sequence>
<dbReference type="Gene3D" id="1.20.58.1040">
    <property type="match status" value="1"/>
</dbReference>
<dbReference type="EMBL" id="JBBWWQ010000001">
    <property type="protein sequence ID" value="KAK8957368.1"/>
    <property type="molecule type" value="Genomic_DNA"/>
</dbReference>
<proteinExistence type="predicted"/>
<keyword evidence="4" id="KW-0732">Signal</keyword>
<dbReference type="PANTHER" id="PTHR31044">
    <property type="entry name" value="BETA-1,3 GLUCANASE"/>
    <property type="match status" value="1"/>
</dbReference>
<dbReference type="Proteomes" id="UP001418222">
    <property type="component" value="Unassembled WGS sequence"/>
</dbReference>
<evidence type="ECO:0000259" key="9">
    <source>
        <dbReference type="SMART" id="SM00768"/>
    </source>
</evidence>
<keyword evidence="6" id="KW-1015">Disulfide bond</keyword>
<accession>A0AAP0C1G1</accession>
<dbReference type="SMART" id="SM00768">
    <property type="entry name" value="X8"/>
    <property type="match status" value="1"/>
</dbReference>
<evidence type="ECO:0000256" key="7">
    <source>
        <dbReference type="ARBA" id="ARBA00023180"/>
    </source>
</evidence>
<keyword evidence="3" id="KW-0336">GPI-anchor</keyword>
<evidence type="ECO:0000256" key="8">
    <source>
        <dbReference type="SAM" id="Phobius"/>
    </source>
</evidence>
<keyword evidence="8" id="KW-0812">Transmembrane</keyword>
<keyword evidence="2" id="KW-1003">Cell membrane</keyword>
<dbReference type="InterPro" id="IPR012946">
    <property type="entry name" value="X8"/>
</dbReference>
<name>A0AAP0C1G1_9ASPA</name>
<dbReference type="FunFam" id="1.20.58.1040:FF:000001">
    <property type="entry name" value="Glucan endo-1,3-beta-glucosidase 4"/>
    <property type="match status" value="1"/>
</dbReference>
<reference evidence="10 11" key="1">
    <citation type="journal article" date="2022" name="Nat. Plants">
        <title>Genomes of leafy and leafless Platanthera orchids illuminate the evolution of mycoheterotrophy.</title>
        <authorList>
            <person name="Li M.H."/>
            <person name="Liu K.W."/>
            <person name="Li Z."/>
            <person name="Lu H.C."/>
            <person name="Ye Q.L."/>
            <person name="Zhang D."/>
            <person name="Wang J.Y."/>
            <person name="Li Y.F."/>
            <person name="Zhong Z.M."/>
            <person name="Liu X."/>
            <person name="Yu X."/>
            <person name="Liu D.K."/>
            <person name="Tu X.D."/>
            <person name="Liu B."/>
            <person name="Hao Y."/>
            <person name="Liao X.Y."/>
            <person name="Jiang Y.T."/>
            <person name="Sun W.H."/>
            <person name="Chen J."/>
            <person name="Chen Y.Q."/>
            <person name="Ai Y."/>
            <person name="Zhai J.W."/>
            <person name="Wu S.S."/>
            <person name="Zhou Z."/>
            <person name="Hsiao Y.Y."/>
            <person name="Wu W.L."/>
            <person name="Chen Y.Y."/>
            <person name="Lin Y.F."/>
            <person name="Hsu J.L."/>
            <person name="Li C.Y."/>
            <person name="Wang Z.W."/>
            <person name="Zhao X."/>
            <person name="Zhong W.Y."/>
            <person name="Ma X.K."/>
            <person name="Ma L."/>
            <person name="Huang J."/>
            <person name="Chen G.Z."/>
            <person name="Huang M.Z."/>
            <person name="Huang L."/>
            <person name="Peng D.H."/>
            <person name="Luo Y.B."/>
            <person name="Zou S.Q."/>
            <person name="Chen S.P."/>
            <person name="Lan S."/>
            <person name="Tsai W.C."/>
            <person name="Van de Peer Y."/>
            <person name="Liu Z.J."/>
        </authorList>
    </citation>
    <scope>NUCLEOTIDE SEQUENCE [LARGE SCALE GENOMIC DNA]</scope>
    <source>
        <strain evidence="10">Lor287</strain>
    </source>
</reference>
<keyword evidence="8" id="KW-1133">Transmembrane helix</keyword>
<dbReference type="PANTHER" id="PTHR31044:SF36">
    <property type="entry name" value="CARBOHYDRATE-BINDING X8 DOMAIN SUPERFAMILY PROTEIN"/>
    <property type="match status" value="1"/>
</dbReference>
<evidence type="ECO:0000256" key="5">
    <source>
        <dbReference type="ARBA" id="ARBA00023136"/>
    </source>
</evidence>
<dbReference type="AlphaFoldDB" id="A0AAP0C1G1"/>
<dbReference type="Pfam" id="PF07983">
    <property type="entry name" value="X8"/>
    <property type="match status" value="1"/>
</dbReference>